<dbReference type="AlphaFoldDB" id="A0A1Y2MB11"/>
<feature type="binding site" evidence="10">
    <location>
        <position position="470"/>
    </location>
    <ligand>
        <name>NADP(+)</name>
        <dbReference type="ChEBI" id="CHEBI:58349"/>
    </ligand>
</feature>
<reference evidence="12 13" key="1">
    <citation type="journal article" date="2017" name="Genome Announc.">
        <title>Genome sequence of the saprophytic ascomycete Epicoccum nigrum ICMP 19927 strain isolated from New Zealand.</title>
        <authorList>
            <person name="Fokin M."/>
            <person name="Fleetwood D."/>
            <person name="Weir B.S."/>
            <person name="Villas-Boas S.G."/>
        </authorList>
    </citation>
    <scope>NUCLEOTIDE SEQUENCE [LARGE SCALE GENOMIC DNA]</scope>
    <source>
        <strain evidence="12 13">ICMP 19927</strain>
    </source>
</reference>
<feature type="domain" description="FAD/NAD(P)-binding" evidence="11">
    <location>
        <begin position="92"/>
        <end position="249"/>
    </location>
</feature>
<evidence type="ECO:0000256" key="3">
    <source>
        <dbReference type="ARBA" id="ARBA00022630"/>
    </source>
</evidence>
<keyword evidence="13" id="KW-1185">Reference proteome</keyword>
<evidence type="ECO:0000256" key="5">
    <source>
        <dbReference type="ARBA" id="ARBA00022857"/>
    </source>
</evidence>
<name>A0A1Y2MB11_EPING</name>
<dbReference type="InterPro" id="IPR021163">
    <property type="entry name" value="Ferredox_Rdtase_adrenod"/>
</dbReference>
<dbReference type="GO" id="GO:0071949">
    <property type="term" value="F:FAD binding"/>
    <property type="evidence" value="ECO:0007669"/>
    <property type="project" value="EnsemblFungi"/>
</dbReference>
<dbReference type="GO" id="GO:0004324">
    <property type="term" value="F:ferredoxin-NADP+ reductase activity"/>
    <property type="evidence" value="ECO:0007669"/>
    <property type="project" value="EnsemblFungi"/>
</dbReference>
<comment type="similarity">
    <text evidence="2 8">Belongs to the ferredoxin--NADP reductase type 1 family.</text>
</comment>
<keyword evidence="5 8" id="KW-0521">NADP</keyword>
<keyword evidence="4 8" id="KW-0274">FAD</keyword>
<comment type="subcellular location">
    <subcellularLocation>
        <location evidence="8">Mitochondrion</location>
    </subcellularLocation>
</comment>
<dbReference type="PANTHER" id="PTHR48467">
    <property type="entry name" value="GLUTAMATE SYNTHASE 1 [NADH], CHLOROPLASTIC-LIKE"/>
    <property type="match status" value="1"/>
</dbReference>
<feature type="binding site" evidence="9">
    <location>
        <position position="130"/>
    </location>
    <ligand>
        <name>FAD</name>
        <dbReference type="ChEBI" id="CHEBI:57692"/>
    </ligand>
</feature>
<dbReference type="Gene3D" id="3.40.50.720">
    <property type="entry name" value="NAD(P)-binding Rossmann-like Domain"/>
    <property type="match status" value="1"/>
</dbReference>
<evidence type="ECO:0000256" key="10">
    <source>
        <dbReference type="PIRSR" id="PIRSR000362-2"/>
    </source>
</evidence>
<keyword evidence="3 8" id="KW-0285">Flavoprotein</keyword>
<feature type="binding site" evidence="9">
    <location>
        <position position="101"/>
    </location>
    <ligand>
        <name>FAD</name>
        <dbReference type="ChEBI" id="CHEBI:57692"/>
    </ligand>
</feature>
<evidence type="ECO:0000256" key="4">
    <source>
        <dbReference type="ARBA" id="ARBA00022827"/>
    </source>
</evidence>
<sequence>MTSQVSLLLHTMLASKRLLPSPYVCTSCTRRITTRNVRATRDGAALQPLRSYNSSTAIAPASLRTIWKPATTLPLVQRHAYSIAVPPRKGLRIAIIGSGPAGFYTAHRLLQKVSDAAIDMYEQLPVPYGLVRFGVAPDHPEVKNCQDTFEEVAQSPRFNYIGNVRVGHDIELTKLKPHYDAMLFSYGADEDRRLGIPGEDLEGVLSARAFVGWYNGLPQFQGLKPDLLSGEHAVVVGQGNVALDVARILLAPLDHLRKTDITEQAIQALSESKVKHVKVVGRRGPLQVAFTVKEARELMKIPSVAFHGIDRSFYPDDIKKLPRVQRRTAEVLLKGSTATPDDVERSWALDFLRAPSSMNAEQGSNHLSSVTFKKQHFVPGADPLEPSARVQPTEEDVTVPASLAFRSVGYKSTAIPGLSDLGVPFDSKLGIIPNDIHGRVITPDAGPGSLTAGHVAGLYCAGWVKRGPTGVIASTMQDAFTSADVIAQDWENEVPFLNDVSGDNRSTHLGWDGVKSEVEARGVRSLSWADWKRIDAAERARGQTKGKEREKFASVEEMLKALDA</sequence>
<accession>A0A1Y2MB11</accession>
<evidence type="ECO:0000256" key="8">
    <source>
        <dbReference type="PIRNR" id="PIRNR000362"/>
    </source>
</evidence>
<evidence type="ECO:0000256" key="2">
    <source>
        <dbReference type="ARBA" id="ARBA00008312"/>
    </source>
</evidence>
<dbReference type="Proteomes" id="UP000193240">
    <property type="component" value="Unassembled WGS sequence"/>
</dbReference>
<gene>
    <name evidence="12" type="ORF">B5807_02637</name>
</gene>
<feature type="binding site" evidence="9">
    <location>
        <position position="463"/>
    </location>
    <ligand>
        <name>FAD</name>
        <dbReference type="ChEBI" id="CHEBI:57692"/>
    </ligand>
</feature>
<dbReference type="GO" id="GO:0008860">
    <property type="term" value="F:ferredoxin-NAD+ reductase activity"/>
    <property type="evidence" value="ECO:0007669"/>
    <property type="project" value="EnsemblFungi"/>
</dbReference>
<dbReference type="InParanoid" id="A0A1Y2MB11"/>
<dbReference type="EC" id="1.18.1.6" evidence="8"/>
<comment type="cofactor">
    <cofactor evidence="1 8 9">
        <name>FAD</name>
        <dbReference type="ChEBI" id="CHEBI:57692"/>
    </cofactor>
</comment>
<dbReference type="Pfam" id="PF07992">
    <property type="entry name" value="Pyr_redox_2"/>
    <property type="match status" value="1"/>
</dbReference>
<feature type="binding site" evidence="10">
    <location>
        <begin position="282"/>
        <end position="283"/>
    </location>
    <ligand>
        <name>NADP(+)</name>
        <dbReference type="ChEBI" id="CHEBI:58349"/>
    </ligand>
</feature>
<proteinExistence type="inferred from homology"/>
<evidence type="ECO:0000256" key="6">
    <source>
        <dbReference type="ARBA" id="ARBA00023002"/>
    </source>
</evidence>
<dbReference type="OMA" id="RFNFIGN"/>
<dbReference type="GO" id="GO:0005739">
    <property type="term" value="C:mitochondrion"/>
    <property type="evidence" value="ECO:0007669"/>
    <property type="project" value="UniProtKB-SubCell"/>
</dbReference>
<dbReference type="InterPro" id="IPR055275">
    <property type="entry name" value="Ferredox_Rdtase"/>
</dbReference>
<feature type="binding site" evidence="9">
    <location>
        <begin position="470"/>
        <end position="472"/>
    </location>
    <ligand>
        <name>FAD</name>
        <dbReference type="ChEBI" id="CHEBI:57692"/>
    </ligand>
</feature>
<keyword evidence="8" id="KW-0496">Mitochondrion</keyword>
<evidence type="ECO:0000259" key="11">
    <source>
        <dbReference type="Pfam" id="PF07992"/>
    </source>
</evidence>
<dbReference type="Gene3D" id="3.50.50.60">
    <property type="entry name" value="FAD/NAD(P)-binding domain"/>
    <property type="match status" value="1"/>
</dbReference>
<evidence type="ECO:0000256" key="9">
    <source>
        <dbReference type="PIRSR" id="PIRSR000362-1"/>
    </source>
</evidence>
<dbReference type="PRINTS" id="PR00419">
    <property type="entry name" value="ADXRDTASE"/>
</dbReference>
<feature type="binding site" evidence="9">
    <location>
        <position position="166"/>
    </location>
    <ligand>
        <name>FAD</name>
        <dbReference type="ChEBI" id="CHEBI:57692"/>
    </ligand>
</feature>
<feature type="binding site" evidence="10">
    <location>
        <begin position="238"/>
        <end position="241"/>
    </location>
    <ligand>
        <name>NADP(+)</name>
        <dbReference type="ChEBI" id="CHEBI:58349"/>
    </ligand>
</feature>
<dbReference type="SUPFAM" id="SSF51971">
    <property type="entry name" value="Nucleotide-binding domain"/>
    <property type="match status" value="1"/>
</dbReference>
<dbReference type="EMBL" id="KZ107839">
    <property type="protein sequence ID" value="OSS53294.1"/>
    <property type="molecule type" value="Genomic_DNA"/>
</dbReference>
<dbReference type="PIRSF" id="PIRSF000362">
    <property type="entry name" value="FNR"/>
    <property type="match status" value="1"/>
</dbReference>
<keyword evidence="6 8" id="KW-0560">Oxidoreductase</keyword>
<dbReference type="PANTHER" id="PTHR48467:SF1">
    <property type="entry name" value="GLUTAMATE SYNTHASE 1 [NADH], CHLOROPLASTIC-LIKE"/>
    <property type="match status" value="1"/>
</dbReference>
<dbReference type="InterPro" id="IPR023753">
    <property type="entry name" value="FAD/NAD-binding_dom"/>
</dbReference>
<organism evidence="12 13">
    <name type="scientific">Epicoccum nigrum</name>
    <name type="common">Soil fungus</name>
    <name type="synonym">Epicoccum purpurascens</name>
    <dbReference type="NCBI Taxonomy" id="105696"/>
    <lineage>
        <taxon>Eukaryota</taxon>
        <taxon>Fungi</taxon>
        <taxon>Dikarya</taxon>
        <taxon>Ascomycota</taxon>
        <taxon>Pezizomycotina</taxon>
        <taxon>Dothideomycetes</taxon>
        <taxon>Pleosporomycetidae</taxon>
        <taxon>Pleosporales</taxon>
        <taxon>Pleosporineae</taxon>
        <taxon>Didymellaceae</taxon>
        <taxon>Epicoccum</taxon>
    </lineage>
</organism>
<feature type="binding site" evidence="10">
    <location>
        <position position="294"/>
    </location>
    <ligand>
        <name>NADP(+)</name>
        <dbReference type="ChEBI" id="CHEBI:58349"/>
    </ligand>
</feature>
<dbReference type="InterPro" id="IPR036188">
    <property type="entry name" value="FAD/NAD-bd_sf"/>
</dbReference>
<evidence type="ECO:0000313" key="13">
    <source>
        <dbReference type="Proteomes" id="UP000193240"/>
    </source>
</evidence>
<dbReference type="STRING" id="105696.A0A1Y2MB11"/>
<protein>
    <recommendedName>
        <fullName evidence="8">NADPH:adrenodoxin oxidoreductase, mitochondrial</fullName>
        <ecNumber evidence="8">1.18.1.6</ecNumber>
    </recommendedName>
</protein>
<evidence type="ECO:0000256" key="7">
    <source>
        <dbReference type="ARBA" id="ARBA00048933"/>
    </source>
</evidence>
<evidence type="ECO:0000256" key="1">
    <source>
        <dbReference type="ARBA" id="ARBA00001974"/>
    </source>
</evidence>
<comment type="catalytic activity">
    <reaction evidence="7 8">
        <text>2 reduced [adrenodoxin] + NADP(+) + H(+) = 2 oxidized [adrenodoxin] + NADPH</text>
        <dbReference type="Rhea" id="RHEA:42312"/>
        <dbReference type="Rhea" id="RHEA-COMP:9998"/>
        <dbReference type="Rhea" id="RHEA-COMP:9999"/>
        <dbReference type="ChEBI" id="CHEBI:15378"/>
        <dbReference type="ChEBI" id="CHEBI:33737"/>
        <dbReference type="ChEBI" id="CHEBI:33738"/>
        <dbReference type="ChEBI" id="CHEBI:57783"/>
        <dbReference type="ChEBI" id="CHEBI:58349"/>
        <dbReference type="EC" id="1.18.1.6"/>
    </reaction>
</comment>
<evidence type="ECO:0000313" key="12">
    <source>
        <dbReference type="EMBL" id="OSS53294.1"/>
    </source>
</evidence>
<feature type="binding site" evidence="9">
    <location>
        <position position="122"/>
    </location>
    <ligand>
        <name>FAD</name>
        <dbReference type="ChEBI" id="CHEBI:57692"/>
    </ligand>
</feature>
<dbReference type="FunCoup" id="A0A1Y2MB11">
    <property type="interactions" value="545"/>
</dbReference>